<comment type="cofactor">
    <cofactor evidence="1">
        <name>Zn(2+)</name>
        <dbReference type="ChEBI" id="CHEBI:29105"/>
    </cofactor>
</comment>
<dbReference type="PANTHER" id="PTHR10173">
    <property type="entry name" value="METHIONINE SULFOXIDE REDUCTASE"/>
    <property type="match status" value="1"/>
</dbReference>
<dbReference type="GO" id="GO:0030091">
    <property type="term" value="P:protein repair"/>
    <property type="evidence" value="ECO:0007669"/>
    <property type="project" value="InterPro"/>
</dbReference>
<dbReference type="GO" id="GO:0006979">
    <property type="term" value="P:response to oxidative stress"/>
    <property type="evidence" value="ECO:0007669"/>
    <property type="project" value="InterPro"/>
</dbReference>
<dbReference type="Gene3D" id="2.170.150.20">
    <property type="entry name" value="Peptide methionine sulfoxide reductase"/>
    <property type="match status" value="1"/>
</dbReference>
<feature type="domain" description="MsrB" evidence="8">
    <location>
        <begin position="115"/>
        <end position="237"/>
    </location>
</feature>
<accession>A0A0W8FKI0</accession>
<dbReference type="FunFam" id="2.170.150.20:FF:000001">
    <property type="entry name" value="Peptide methionine sulfoxide reductase MsrB"/>
    <property type="match status" value="1"/>
</dbReference>
<dbReference type="AlphaFoldDB" id="A0A0W8FKI0"/>
<dbReference type="NCBIfam" id="TIGR00357">
    <property type="entry name" value="peptide-methionine (R)-S-oxide reductase MsrB"/>
    <property type="match status" value="1"/>
</dbReference>
<dbReference type="InterPro" id="IPR002579">
    <property type="entry name" value="Met_Sox_Rdtase_MsrB_dom"/>
</dbReference>
<evidence type="ECO:0000256" key="7">
    <source>
        <dbReference type="ARBA" id="ARBA00048488"/>
    </source>
</evidence>
<evidence type="ECO:0000256" key="1">
    <source>
        <dbReference type="ARBA" id="ARBA00001947"/>
    </source>
</evidence>
<evidence type="ECO:0000259" key="8">
    <source>
        <dbReference type="PROSITE" id="PS51790"/>
    </source>
</evidence>
<keyword evidence="5" id="KW-0862">Zinc</keyword>
<dbReference type="EMBL" id="LNQE01001088">
    <property type="protein sequence ID" value="KUG21218.1"/>
    <property type="molecule type" value="Genomic_DNA"/>
</dbReference>
<dbReference type="PANTHER" id="PTHR10173:SF52">
    <property type="entry name" value="METHIONINE-R-SULFOXIDE REDUCTASE B1"/>
    <property type="match status" value="1"/>
</dbReference>
<dbReference type="SUPFAM" id="SSF51316">
    <property type="entry name" value="Mss4-like"/>
    <property type="match status" value="1"/>
</dbReference>
<evidence type="ECO:0000256" key="5">
    <source>
        <dbReference type="ARBA" id="ARBA00022833"/>
    </source>
</evidence>
<evidence type="ECO:0000313" key="9">
    <source>
        <dbReference type="EMBL" id="KUG21218.1"/>
    </source>
</evidence>
<evidence type="ECO:0000256" key="6">
    <source>
        <dbReference type="ARBA" id="ARBA00023002"/>
    </source>
</evidence>
<dbReference type="GO" id="GO:0046872">
    <property type="term" value="F:metal ion binding"/>
    <property type="evidence" value="ECO:0007669"/>
    <property type="project" value="UniProtKB-KW"/>
</dbReference>
<reference evidence="9" key="1">
    <citation type="journal article" date="2015" name="Proc. Natl. Acad. Sci. U.S.A.">
        <title>Networks of energetic and metabolic interactions define dynamics in microbial communities.</title>
        <authorList>
            <person name="Embree M."/>
            <person name="Liu J.K."/>
            <person name="Al-Bassam M.M."/>
            <person name="Zengler K."/>
        </authorList>
    </citation>
    <scope>NUCLEOTIDE SEQUENCE</scope>
</reference>
<dbReference type="HAMAP" id="MF_01400">
    <property type="entry name" value="MsrB"/>
    <property type="match status" value="1"/>
</dbReference>
<name>A0A0W8FKI0_9ZZZZ</name>
<dbReference type="GO" id="GO:0033743">
    <property type="term" value="F:peptide-methionine (R)-S-oxide reductase activity"/>
    <property type="evidence" value="ECO:0007669"/>
    <property type="project" value="UniProtKB-EC"/>
</dbReference>
<keyword evidence="6 9" id="KW-0560">Oxidoreductase</keyword>
<dbReference type="EC" id="1.8.4.12" evidence="3"/>
<comment type="catalytic activity">
    <reaction evidence="7">
        <text>L-methionyl-[protein] + [thioredoxin]-disulfide + H2O = L-methionyl-(R)-S-oxide-[protein] + [thioredoxin]-dithiol</text>
        <dbReference type="Rhea" id="RHEA:24164"/>
        <dbReference type="Rhea" id="RHEA-COMP:10698"/>
        <dbReference type="Rhea" id="RHEA-COMP:10700"/>
        <dbReference type="Rhea" id="RHEA-COMP:12313"/>
        <dbReference type="Rhea" id="RHEA-COMP:12314"/>
        <dbReference type="ChEBI" id="CHEBI:15377"/>
        <dbReference type="ChEBI" id="CHEBI:16044"/>
        <dbReference type="ChEBI" id="CHEBI:29950"/>
        <dbReference type="ChEBI" id="CHEBI:45764"/>
        <dbReference type="ChEBI" id="CHEBI:50058"/>
        <dbReference type="EC" id="1.8.4.12"/>
    </reaction>
</comment>
<dbReference type="InterPro" id="IPR028427">
    <property type="entry name" value="Met_Sox_Rdtase_MsrB"/>
</dbReference>
<gene>
    <name evidence="9" type="ORF">ASZ90_009033</name>
</gene>
<organism evidence="9">
    <name type="scientific">hydrocarbon metagenome</name>
    <dbReference type="NCBI Taxonomy" id="938273"/>
    <lineage>
        <taxon>unclassified sequences</taxon>
        <taxon>metagenomes</taxon>
        <taxon>ecological metagenomes</taxon>
    </lineage>
</organism>
<protein>
    <recommendedName>
        <fullName evidence="3">peptide-methionine (R)-S-oxide reductase</fullName>
        <ecNumber evidence="3">1.8.4.12</ecNumber>
    </recommendedName>
</protein>
<keyword evidence="4" id="KW-0479">Metal-binding</keyword>
<evidence type="ECO:0000256" key="4">
    <source>
        <dbReference type="ARBA" id="ARBA00022723"/>
    </source>
</evidence>
<comment type="similarity">
    <text evidence="2">Belongs to the MsrB Met sulfoxide reductase family.</text>
</comment>
<dbReference type="PROSITE" id="PS51790">
    <property type="entry name" value="MSRB"/>
    <property type="match status" value="1"/>
</dbReference>
<dbReference type="InterPro" id="IPR011057">
    <property type="entry name" value="Mss4-like_sf"/>
</dbReference>
<dbReference type="GO" id="GO:0005737">
    <property type="term" value="C:cytoplasm"/>
    <property type="evidence" value="ECO:0007669"/>
    <property type="project" value="TreeGrafter"/>
</dbReference>
<evidence type="ECO:0000256" key="2">
    <source>
        <dbReference type="ARBA" id="ARBA00007174"/>
    </source>
</evidence>
<evidence type="ECO:0000256" key="3">
    <source>
        <dbReference type="ARBA" id="ARBA00012499"/>
    </source>
</evidence>
<comment type="caution">
    <text evidence="9">The sequence shown here is derived from an EMBL/GenBank/DDBJ whole genome shotgun (WGS) entry which is preliminary data.</text>
</comment>
<sequence>MRRMPDEESNEIKRHPDCRSTRFFGAIRSAARISIQRDSAMKSRATFYRGVYQGMTCRPPWRRRGFYIPSLTMACITGVTCMQHESYPVPEHGNIPIYNAQTKTVEMLERVVLPDEEWRKRLTPEQFAVARKKATEPPFSGKYHDCKEKGIYRCVCCSIDLFDSETKFESGTGWPSFRAPVAEQNIRTELDTSYGMSRVEVLCALCDAHLGHVFDDGPPPTFKRYCINSASLIFIPED</sequence>
<dbReference type="Pfam" id="PF01641">
    <property type="entry name" value="SelR"/>
    <property type="match status" value="1"/>
</dbReference>
<proteinExistence type="inferred from homology"/>